<comment type="caution">
    <text evidence="1">The sequence shown here is derived from an EMBL/GenBank/DDBJ whole genome shotgun (WGS) entry which is preliminary data.</text>
</comment>
<gene>
    <name evidence="1" type="ORF">ACFQDM_14000</name>
</gene>
<dbReference type="EMBL" id="JBHSSW010000028">
    <property type="protein sequence ID" value="MFC6199194.1"/>
    <property type="molecule type" value="Genomic_DNA"/>
</dbReference>
<keyword evidence="2" id="KW-1185">Reference proteome</keyword>
<sequence length="63" mass="7663">MDVNRLKHRYEGWKLQEIENNPLTAEDKAMFEMFDREGWDDERRRAYILTDIEARMKESLAAE</sequence>
<reference evidence="2" key="1">
    <citation type="journal article" date="2019" name="Int. J. Syst. Evol. Microbiol.">
        <title>The Global Catalogue of Microorganisms (GCM) 10K type strain sequencing project: providing services to taxonomists for standard genome sequencing and annotation.</title>
        <authorList>
            <consortium name="The Broad Institute Genomics Platform"/>
            <consortium name="The Broad Institute Genome Sequencing Center for Infectious Disease"/>
            <person name="Wu L."/>
            <person name="Ma J."/>
        </authorList>
    </citation>
    <scope>NUCLEOTIDE SEQUENCE [LARGE SCALE GENOMIC DNA]</scope>
    <source>
        <strain evidence="2">CGMCC-1.15741</strain>
    </source>
</reference>
<evidence type="ECO:0000313" key="2">
    <source>
        <dbReference type="Proteomes" id="UP001596303"/>
    </source>
</evidence>
<evidence type="ECO:0000313" key="1">
    <source>
        <dbReference type="EMBL" id="MFC6199194.1"/>
    </source>
</evidence>
<proteinExistence type="predicted"/>
<dbReference type="Proteomes" id="UP001596303">
    <property type="component" value="Unassembled WGS sequence"/>
</dbReference>
<accession>A0ABW1SCR1</accession>
<organism evidence="1 2">
    <name type="scientific">Ponticaulis profundi</name>
    <dbReference type="NCBI Taxonomy" id="2665222"/>
    <lineage>
        <taxon>Bacteria</taxon>
        <taxon>Pseudomonadati</taxon>
        <taxon>Pseudomonadota</taxon>
        <taxon>Alphaproteobacteria</taxon>
        <taxon>Hyphomonadales</taxon>
        <taxon>Hyphomonadaceae</taxon>
        <taxon>Ponticaulis</taxon>
    </lineage>
</organism>
<protein>
    <submittedName>
        <fullName evidence="1">Uncharacterized protein</fullName>
    </submittedName>
</protein>
<name>A0ABW1SCR1_9PROT</name>